<evidence type="ECO:0000313" key="2">
    <source>
        <dbReference type="EMBL" id="PWK42753.1"/>
    </source>
</evidence>
<dbReference type="RefSeq" id="WP_109598273.1">
    <property type="nucleotide sequence ID" value="NZ_BONA01000032.1"/>
</dbReference>
<name>A0A316FBD5_9ACTN</name>
<proteinExistence type="predicted"/>
<dbReference type="InterPro" id="IPR009288">
    <property type="entry name" value="AIG2-like_dom"/>
</dbReference>
<dbReference type="InterPro" id="IPR036568">
    <property type="entry name" value="GGCT-like_sf"/>
</dbReference>
<gene>
    <name evidence="2" type="ORF">BC793_114197</name>
</gene>
<dbReference type="Proteomes" id="UP000245697">
    <property type="component" value="Unassembled WGS sequence"/>
</dbReference>
<comment type="caution">
    <text evidence="2">The sequence shown here is derived from an EMBL/GenBank/DDBJ whole genome shotgun (WGS) entry which is preliminary data.</text>
</comment>
<accession>A0A316FBD5</accession>
<protein>
    <submittedName>
        <fullName evidence="2">Gamma-glutamyl AIG2-like cyclotransferase</fullName>
    </submittedName>
</protein>
<dbReference type="OrthoDB" id="9798388at2"/>
<dbReference type="Gene3D" id="3.10.490.10">
    <property type="entry name" value="Gamma-glutamyl cyclotransferase-like"/>
    <property type="match status" value="1"/>
</dbReference>
<keyword evidence="2" id="KW-0808">Transferase</keyword>
<feature type="domain" description="Gamma-glutamylcyclotransferase AIG2-like" evidence="1">
    <location>
        <begin position="4"/>
        <end position="109"/>
    </location>
</feature>
<dbReference type="CDD" id="cd06661">
    <property type="entry name" value="GGCT_like"/>
    <property type="match status" value="1"/>
</dbReference>
<organism evidence="2 3">
    <name type="scientific">Actinoplanes xinjiangensis</name>
    <dbReference type="NCBI Taxonomy" id="512350"/>
    <lineage>
        <taxon>Bacteria</taxon>
        <taxon>Bacillati</taxon>
        <taxon>Actinomycetota</taxon>
        <taxon>Actinomycetes</taxon>
        <taxon>Micromonosporales</taxon>
        <taxon>Micromonosporaceae</taxon>
        <taxon>Actinoplanes</taxon>
    </lineage>
</organism>
<reference evidence="2 3" key="1">
    <citation type="submission" date="2018-05" db="EMBL/GenBank/DDBJ databases">
        <title>Genomic Encyclopedia of Archaeal and Bacterial Type Strains, Phase II (KMG-II): from individual species to whole genera.</title>
        <authorList>
            <person name="Goeker M."/>
        </authorList>
    </citation>
    <scope>NUCLEOTIDE SEQUENCE [LARGE SCALE GENOMIC DNA]</scope>
    <source>
        <strain evidence="2 3">DSM 45184</strain>
    </source>
</reference>
<dbReference type="GO" id="GO:0016740">
    <property type="term" value="F:transferase activity"/>
    <property type="evidence" value="ECO:0007669"/>
    <property type="project" value="UniProtKB-KW"/>
</dbReference>
<dbReference type="SUPFAM" id="SSF110857">
    <property type="entry name" value="Gamma-glutamyl cyclotransferase-like"/>
    <property type="match status" value="1"/>
</dbReference>
<evidence type="ECO:0000259" key="1">
    <source>
        <dbReference type="Pfam" id="PF06094"/>
    </source>
</evidence>
<dbReference type="Pfam" id="PF06094">
    <property type="entry name" value="GGACT"/>
    <property type="match status" value="1"/>
</dbReference>
<evidence type="ECO:0000313" key="3">
    <source>
        <dbReference type="Proteomes" id="UP000245697"/>
    </source>
</evidence>
<dbReference type="InterPro" id="IPR013024">
    <property type="entry name" value="GGCT-like"/>
</dbReference>
<dbReference type="EMBL" id="QGGR01000014">
    <property type="protein sequence ID" value="PWK42753.1"/>
    <property type="molecule type" value="Genomic_DNA"/>
</dbReference>
<sequence>MPLLFSYGTLRDPAVQTSVFGRELSGRGDRIVGFRVERLEITDPEVLAVSGEAYHPILVRTDDAAETVEGSALDVTEAELLLADGYEVDDYQRVTAPLTSGDTAWVYVARR</sequence>
<keyword evidence="3" id="KW-1185">Reference proteome</keyword>
<dbReference type="AlphaFoldDB" id="A0A316FBD5"/>